<name>A0A8H6J2C5_9PEZI</name>
<sequence length="152" mass="16491">MRNGAEVPGQARATHPHNLQHQQPSKSVHRQTGGVRALGIGSLWSPGFFRINRDYLAVTLRRAGSLLVPGEPLRQASIPSRRRLDPRDRATYLATCGPSAGSPVDHKLCRGNSLCLVAVDKSASRQGKQTRRNLGKASQAREGERAKAPQGE</sequence>
<evidence type="ECO:0000313" key="2">
    <source>
        <dbReference type="EMBL" id="KAF6805048.1"/>
    </source>
</evidence>
<proteinExistence type="predicted"/>
<evidence type="ECO:0000256" key="1">
    <source>
        <dbReference type="SAM" id="MobiDB-lite"/>
    </source>
</evidence>
<feature type="region of interest" description="Disordered" evidence="1">
    <location>
        <begin position="1"/>
        <end position="32"/>
    </location>
</feature>
<gene>
    <name evidence="2" type="ORF">CSOJ01_09754</name>
</gene>
<keyword evidence="3" id="KW-1185">Reference proteome</keyword>
<protein>
    <submittedName>
        <fullName evidence="2">Uncharacterized protein</fullName>
    </submittedName>
</protein>
<dbReference type="AlphaFoldDB" id="A0A8H6J2C5"/>
<dbReference type="Proteomes" id="UP000652219">
    <property type="component" value="Unassembled WGS sequence"/>
</dbReference>
<feature type="compositionally biased region" description="Polar residues" evidence="1">
    <location>
        <begin position="17"/>
        <end position="26"/>
    </location>
</feature>
<feature type="compositionally biased region" description="Basic and acidic residues" evidence="1">
    <location>
        <begin position="139"/>
        <end position="152"/>
    </location>
</feature>
<feature type="region of interest" description="Disordered" evidence="1">
    <location>
        <begin position="120"/>
        <end position="152"/>
    </location>
</feature>
<accession>A0A8H6J2C5</accession>
<organism evidence="2 3">
    <name type="scientific">Colletotrichum sojae</name>
    <dbReference type="NCBI Taxonomy" id="2175907"/>
    <lineage>
        <taxon>Eukaryota</taxon>
        <taxon>Fungi</taxon>
        <taxon>Dikarya</taxon>
        <taxon>Ascomycota</taxon>
        <taxon>Pezizomycotina</taxon>
        <taxon>Sordariomycetes</taxon>
        <taxon>Hypocreomycetidae</taxon>
        <taxon>Glomerellales</taxon>
        <taxon>Glomerellaceae</taxon>
        <taxon>Colletotrichum</taxon>
        <taxon>Colletotrichum orchidearum species complex</taxon>
    </lineage>
</organism>
<reference evidence="2 3" key="1">
    <citation type="journal article" date="2020" name="Phytopathology">
        <title>Genome Sequence Resources of Colletotrichum truncatum, C. plurivorum, C. musicola, and C. sojae: Four Species Pathogenic to Soybean (Glycine max).</title>
        <authorList>
            <person name="Rogerio F."/>
            <person name="Boufleur T.R."/>
            <person name="Ciampi-Guillardi M."/>
            <person name="Sukno S.A."/>
            <person name="Thon M.R."/>
            <person name="Massola Junior N.S."/>
            <person name="Baroncelli R."/>
        </authorList>
    </citation>
    <scope>NUCLEOTIDE SEQUENCE [LARGE SCALE GENOMIC DNA]</scope>
    <source>
        <strain evidence="2 3">LFN0009</strain>
    </source>
</reference>
<evidence type="ECO:0000313" key="3">
    <source>
        <dbReference type="Proteomes" id="UP000652219"/>
    </source>
</evidence>
<dbReference type="EMBL" id="WIGN01000192">
    <property type="protein sequence ID" value="KAF6805048.1"/>
    <property type="molecule type" value="Genomic_DNA"/>
</dbReference>
<comment type="caution">
    <text evidence="2">The sequence shown here is derived from an EMBL/GenBank/DDBJ whole genome shotgun (WGS) entry which is preliminary data.</text>
</comment>